<evidence type="ECO:0000313" key="3">
    <source>
        <dbReference type="EMBL" id="VFT88454.1"/>
    </source>
</evidence>
<feature type="region of interest" description="Disordered" evidence="1">
    <location>
        <begin position="284"/>
        <end position="324"/>
    </location>
</feature>
<dbReference type="AlphaFoldDB" id="A0A485KTX0"/>
<reference evidence="2" key="2">
    <citation type="submission" date="2019-06" db="EMBL/GenBank/DDBJ databases">
        <title>Genomics analysis of Aphanomyces spp. identifies a new class of oomycete effector associated with host adaptation.</title>
        <authorList>
            <person name="Gaulin E."/>
        </authorList>
    </citation>
    <scope>NUCLEOTIDE SEQUENCE</scope>
    <source>
        <strain evidence="2">CBS 578.67</strain>
    </source>
</reference>
<organism evidence="3 4">
    <name type="scientific">Aphanomyces stellatus</name>
    <dbReference type="NCBI Taxonomy" id="120398"/>
    <lineage>
        <taxon>Eukaryota</taxon>
        <taxon>Sar</taxon>
        <taxon>Stramenopiles</taxon>
        <taxon>Oomycota</taxon>
        <taxon>Saprolegniomycetes</taxon>
        <taxon>Saprolegniales</taxon>
        <taxon>Verrucalvaceae</taxon>
        <taxon>Aphanomyces</taxon>
    </lineage>
</organism>
<evidence type="ECO:0000313" key="4">
    <source>
        <dbReference type="Proteomes" id="UP000332933"/>
    </source>
</evidence>
<gene>
    <name evidence="3" type="primary">Aste57867_11595</name>
    <name evidence="2" type="ORF">As57867_011552</name>
    <name evidence="3" type="ORF">ASTE57867_11595</name>
</gene>
<keyword evidence="4" id="KW-1185">Reference proteome</keyword>
<protein>
    <submittedName>
        <fullName evidence="3">Aste57867_11595 protein</fullName>
    </submittedName>
</protein>
<evidence type="ECO:0000313" key="2">
    <source>
        <dbReference type="EMBL" id="KAF0697743.1"/>
    </source>
</evidence>
<proteinExistence type="predicted"/>
<feature type="region of interest" description="Disordered" evidence="1">
    <location>
        <begin position="226"/>
        <end position="253"/>
    </location>
</feature>
<dbReference type="OrthoDB" id="72975at2759"/>
<dbReference type="EMBL" id="VJMH01005294">
    <property type="protein sequence ID" value="KAF0697743.1"/>
    <property type="molecule type" value="Genomic_DNA"/>
</dbReference>
<feature type="compositionally biased region" description="Low complexity" evidence="1">
    <location>
        <begin position="293"/>
        <end position="303"/>
    </location>
</feature>
<dbReference type="EMBL" id="CAADRA010005315">
    <property type="protein sequence ID" value="VFT88454.1"/>
    <property type="molecule type" value="Genomic_DNA"/>
</dbReference>
<name>A0A485KTX0_9STRA</name>
<reference evidence="3 4" key="1">
    <citation type="submission" date="2019-03" db="EMBL/GenBank/DDBJ databases">
        <authorList>
            <person name="Gaulin E."/>
            <person name="Dumas B."/>
        </authorList>
    </citation>
    <scope>NUCLEOTIDE SEQUENCE [LARGE SCALE GENOMIC DNA]</scope>
    <source>
        <strain evidence="3">CBS 568.67</strain>
    </source>
</reference>
<evidence type="ECO:0000256" key="1">
    <source>
        <dbReference type="SAM" id="MobiDB-lite"/>
    </source>
</evidence>
<sequence length="532" mass="58433">MDTTAALTTGSDDDTHHALLTTSSVHGMLAFDDKTVIRRCYQRNNRKGGQKNLRCFPNCCSGVHATTGYCGGPVAVNLLQGGSSANVMLLAEFCPLIQGRASGSIGLDDTWPLTNVLQKSHKEKNPLAPLFVGSCLNDDDDDDGRPTSYCFNQTRKGWHYGFVSNKHVSEMHHVLAIYLMETLPGDGQHLRCVDVLQSPAFSIYCRRRAKTSRLGEILNTHPNTAAAMDNKMGHDDPNDVAGSRKRKMDPAAHVASIPDIEDRIKSTDVVRTSDTDWMILDSLLHEDDDEPQAMTDASSMTSTSDDDDDDDNNNQWTGRPKKAKTTFSSPLVGVFEPPPPFYSMGQTKAALGLGDVFTYKPRRDSASLRSPPFCRPVTIVKSMCTCTHDDVMNDDELHYGVVYSHSAPHMAKHHHHHHWHTPTFQYLAHSAPPLATKPLAVVPNEANGCDHPFYIQQHHGVIFGLEARDISPSCCHAPPPATSSVDTMMHQHGMLDAFNTHNLTTFLDELLLDETDGDVGLPLCASNAIATT</sequence>
<dbReference type="Proteomes" id="UP000332933">
    <property type="component" value="Unassembled WGS sequence"/>
</dbReference>
<accession>A0A485KTX0</accession>